<evidence type="ECO:0000313" key="1">
    <source>
        <dbReference type="EMBL" id="KAF5960470.1"/>
    </source>
</evidence>
<keyword evidence="2" id="KW-1185">Reference proteome</keyword>
<evidence type="ECO:0000313" key="2">
    <source>
        <dbReference type="Proteomes" id="UP000593564"/>
    </source>
</evidence>
<proteinExistence type="predicted"/>
<name>A0A7J7I615_CAMSI</name>
<sequence>MVPIHSTIYNVTPMLAQRNTATYNPLQSIFTIAPPSSRITQRHIQSIKIYKSYEIGKLGFLQNIQSQWVWDCGCTNWVTISRMWECRCGNRVLFGMYGLIGCVTCGSH</sequence>
<comment type="caution">
    <text evidence="1">The sequence shown here is derived from an EMBL/GenBank/DDBJ whole genome shotgun (WGS) entry which is preliminary data.</text>
</comment>
<accession>A0A7J7I615</accession>
<gene>
    <name evidence="1" type="ORF">HYC85_001679</name>
</gene>
<reference evidence="2" key="1">
    <citation type="journal article" date="2020" name="Nat. Commun.">
        <title>Genome assembly of wild tea tree DASZ reveals pedigree and selection history of tea varieties.</title>
        <authorList>
            <person name="Zhang W."/>
            <person name="Zhang Y."/>
            <person name="Qiu H."/>
            <person name="Guo Y."/>
            <person name="Wan H."/>
            <person name="Zhang X."/>
            <person name="Scossa F."/>
            <person name="Alseekh S."/>
            <person name="Zhang Q."/>
            <person name="Wang P."/>
            <person name="Xu L."/>
            <person name="Schmidt M.H."/>
            <person name="Jia X."/>
            <person name="Li D."/>
            <person name="Zhu A."/>
            <person name="Guo F."/>
            <person name="Chen W."/>
            <person name="Ni D."/>
            <person name="Usadel B."/>
            <person name="Fernie A.R."/>
            <person name="Wen W."/>
        </authorList>
    </citation>
    <scope>NUCLEOTIDE SEQUENCE [LARGE SCALE GENOMIC DNA]</scope>
    <source>
        <strain evidence="2">cv. G240</strain>
    </source>
</reference>
<dbReference type="Proteomes" id="UP000593564">
    <property type="component" value="Unassembled WGS sequence"/>
</dbReference>
<dbReference type="EMBL" id="JACBKZ010000001">
    <property type="protein sequence ID" value="KAF5960470.1"/>
    <property type="molecule type" value="Genomic_DNA"/>
</dbReference>
<protein>
    <submittedName>
        <fullName evidence="1">Uncharacterized protein</fullName>
    </submittedName>
</protein>
<dbReference type="AlphaFoldDB" id="A0A7J7I615"/>
<organism evidence="1 2">
    <name type="scientific">Camellia sinensis</name>
    <name type="common">Tea plant</name>
    <name type="synonym">Thea sinensis</name>
    <dbReference type="NCBI Taxonomy" id="4442"/>
    <lineage>
        <taxon>Eukaryota</taxon>
        <taxon>Viridiplantae</taxon>
        <taxon>Streptophyta</taxon>
        <taxon>Embryophyta</taxon>
        <taxon>Tracheophyta</taxon>
        <taxon>Spermatophyta</taxon>
        <taxon>Magnoliopsida</taxon>
        <taxon>eudicotyledons</taxon>
        <taxon>Gunneridae</taxon>
        <taxon>Pentapetalae</taxon>
        <taxon>asterids</taxon>
        <taxon>Ericales</taxon>
        <taxon>Theaceae</taxon>
        <taxon>Camellia</taxon>
    </lineage>
</organism>
<reference evidence="1 2" key="2">
    <citation type="submission" date="2020-07" db="EMBL/GenBank/DDBJ databases">
        <title>Genome assembly of wild tea tree DASZ reveals pedigree and selection history of tea varieties.</title>
        <authorList>
            <person name="Zhang W."/>
        </authorList>
    </citation>
    <scope>NUCLEOTIDE SEQUENCE [LARGE SCALE GENOMIC DNA]</scope>
    <source>
        <strain evidence="2">cv. G240</strain>
        <tissue evidence="1">Leaf</tissue>
    </source>
</reference>